<proteinExistence type="predicted"/>
<organism evidence="1 2">
    <name type="scientific">Rosa chinensis</name>
    <name type="common">China rose</name>
    <dbReference type="NCBI Taxonomy" id="74649"/>
    <lineage>
        <taxon>Eukaryota</taxon>
        <taxon>Viridiplantae</taxon>
        <taxon>Streptophyta</taxon>
        <taxon>Embryophyta</taxon>
        <taxon>Tracheophyta</taxon>
        <taxon>Spermatophyta</taxon>
        <taxon>Magnoliopsida</taxon>
        <taxon>eudicotyledons</taxon>
        <taxon>Gunneridae</taxon>
        <taxon>Pentapetalae</taxon>
        <taxon>rosids</taxon>
        <taxon>fabids</taxon>
        <taxon>Rosales</taxon>
        <taxon>Rosaceae</taxon>
        <taxon>Rosoideae</taxon>
        <taxon>Rosoideae incertae sedis</taxon>
        <taxon>Rosa</taxon>
    </lineage>
</organism>
<name>A0A2P6PFN1_ROSCH</name>
<keyword evidence="2" id="KW-1185">Reference proteome</keyword>
<dbReference type="AlphaFoldDB" id="A0A2P6PFN1"/>
<accession>A0A2P6PFN1</accession>
<reference evidence="1 2" key="1">
    <citation type="journal article" date="2018" name="Nat. Genet.">
        <title>The Rosa genome provides new insights in the design of modern roses.</title>
        <authorList>
            <person name="Bendahmane M."/>
        </authorList>
    </citation>
    <scope>NUCLEOTIDE SEQUENCE [LARGE SCALE GENOMIC DNA]</scope>
    <source>
        <strain evidence="2">cv. Old Blush</strain>
    </source>
</reference>
<protein>
    <submittedName>
        <fullName evidence="1">Putative transposase, Ptta/En/Spm, plant</fullName>
    </submittedName>
</protein>
<sequence>MIKLWRDNRSNVMKEVEKQAEVVGLQRAATLLKPNNVESMNQWLDLIKNRTSPSFKEKSQKFKAMRAERTLLHRTSRKSFARVEEELKEQSEIPDAITRSDVWIHAYEAKKKKDSDVVEDPEIVKQVKMYRAEQEPSEKCSLKDDAVAKYSVLIHEDE</sequence>
<dbReference type="Proteomes" id="UP000238479">
    <property type="component" value="Chromosome 7"/>
</dbReference>
<dbReference type="Pfam" id="PF03004">
    <property type="entry name" value="Transposase_24"/>
    <property type="match status" value="1"/>
</dbReference>
<dbReference type="EMBL" id="PDCK01000045">
    <property type="protein sequence ID" value="PRQ20731.1"/>
    <property type="molecule type" value="Genomic_DNA"/>
</dbReference>
<gene>
    <name evidence="1" type="ORF">RchiOBHm_Chr7g0231331</name>
</gene>
<comment type="caution">
    <text evidence="1">The sequence shown here is derived from an EMBL/GenBank/DDBJ whole genome shotgun (WGS) entry which is preliminary data.</text>
</comment>
<dbReference type="InterPro" id="IPR004252">
    <property type="entry name" value="Probable_transposase_24"/>
</dbReference>
<evidence type="ECO:0000313" key="1">
    <source>
        <dbReference type="EMBL" id="PRQ20731.1"/>
    </source>
</evidence>
<dbReference type="OrthoDB" id="1714929at2759"/>
<evidence type="ECO:0000313" key="2">
    <source>
        <dbReference type="Proteomes" id="UP000238479"/>
    </source>
</evidence>
<dbReference type="Gramene" id="PRQ20731">
    <property type="protein sequence ID" value="PRQ20731"/>
    <property type="gene ID" value="RchiOBHm_Chr7g0231331"/>
</dbReference>